<evidence type="ECO:0000259" key="4">
    <source>
        <dbReference type="Pfam" id="PF17479"/>
    </source>
</evidence>
<dbReference type="Pfam" id="PF11258">
    <property type="entry name" value="DUF3048"/>
    <property type="match status" value="1"/>
</dbReference>
<dbReference type="Pfam" id="PF17479">
    <property type="entry name" value="DUF3048_C"/>
    <property type="match status" value="1"/>
</dbReference>
<dbReference type="InterPro" id="IPR021416">
    <property type="entry name" value="DUF3048_N"/>
</dbReference>
<feature type="transmembrane region" description="Helical" evidence="2">
    <location>
        <begin position="24"/>
        <end position="47"/>
    </location>
</feature>
<name>A0A1G2AXK6_9BACT</name>
<comment type="caution">
    <text evidence="5">The sequence shown here is derived from an EMBL/GenBank/DDBJ whole genome shotgun (WGS) entry which is preliminary data.</text>
</comment>
<keyword evidence="2" id="KW-0812">Transmembrane</keyword>
<proteinExistence type="predicted"/>
<keyword evidence="2" id="KW-1133">Transmembrane helix</keyword>
<feature type="domain" description="DUF3048" evidence="4">
    <location>
        <begin position="254"/>
        <end position="366"/>
    </location>
</feature>
<evidence type="ECO:0000313" key="6">
    <source>
        <dbReference type="Proteomes" id="UP000176952"/>
    </source>
</evidence>
<feature type="region of interest" description="Disordered" evidence="1">
    <location>
        <begin position="52"/>
        <end position="74"/>
    </location>
</feature>
<evidence type="ECO:0000256" key="1">
    <source>
        <dbReference type="SAM" id="MobiDB-lite"/>
    </source>
</evidence>
<accession>A0A1G2AXK6</accession>
<organism evidence="5 6">
    <name type="scientific">Candidatus Kerfeldbacteria bacterium RIFCSPHIGHO2_12_FULL_48_17</name>
    <dbReference type="NCBI Taxonomy" id="1798542"/>
    <lineage>
        <taxon>Bacteria</taxon>
        <taxon>Candidatus Kerfeldiibacteriota</taxon>
    </lineage>
</organism>
<sequence>MPKENKEKKNTEIKIKETPFWKKYRIAIIFATLAIIIAGTGITYAYMNQSTPPATAKKETKNTQAEKTTPSNERHLDGRRVAIKDANKYPVAVMIENLSPVRPQAGLGQAQVVYESLVEGGITRFMAIYDLSEKIDEIGPVRSARPYYLEWVSEYDALYAHAGGSPEALQAISGFNIHDLNQIGGAQGYYWRSDSVPAPHNLFTSTELLTRAINDNKLADVEPTYTPWTFTDDPEDNKKSTDKEVQATAASNISIDFSSPSYKVEYAYDATTKEYLRSNGGVPHTDKNTEQQIRAKTVVVVSIPPVTDVGEKGRITLSIHGGGPVRIARFGEVITGTWKKADRTARTEFFDARGEKIDLGRGNIWVEIVPEDKGVEFK</sequence>
<dbReference type="AlphaFoldDB" id="A0A1G2AXK6"/>
<dbReference type="Proteomes" id="UP000176952">
    <property type="component" value="Unassembled WGS sequence"/>
</dbReference>
<dbReference type="EMBL" id="MHKD01000042">
    <property type="protein sequence ID" value="OGY81672.1"/>
    <property type="molecule type" value="Genomic_DNA"/>
</dbReference>
<keyword evidence="2" id="KW-0472">Membrane</keyword>
<evidence type="ECO:0000256" key="2">
    <source>
        <dbReference type="SAM" id="Phobius"/>
    </source>
</evidence>
<dbReference type="InterPro" id="IPR035328">
    <property type="entry name" value="DUF3048_C"/>
</dbReference>
<reference evidence="5 6" key="1">
    <citation type="journal article" date="2016" name="Nat. Commun.">
        <title>Thousands of microbial genomes shed light on interconnected biogeochemical processes in an aquifer system.</title>
        <authorList>
            <person name="Anantharaman K."/>
            <person name="Brown C.T."/>
            <person name="Hug L.A."/>
            <person name="Sharon I."/>
            <person name="Castelle C.J."/>
            <person name="Probst A.J."/>
            <person name="Thomas B.C."/>
            <person name="Singh A."/>
            <person name="Wilkins M.J."/>
            <person name="Karaoz U."/>
            <person name="Brodie E.L."/>
            <person name="Williams K.H."/>
            <person name="Hubbard S.S."/>
            <person name="Banfield J.F."/>
        </authorList>
    </citation>
    <scope>NUCLEOTIDE SEQUENCE [LARGE SCALE GENOMIC DNA]</scope>
</reference>
<evidence type="ECO:0000259" key="3">
    <source>
        <dbReference type="Pfam" id="PF11258"/>
    </source>
</evidence>
<dbReference type="Gene3D" id="3.50.90.10">
    <property type="entry name" value="YerB-like"/>
    <property type="match status" value="1"/>
</dbReference>
<feature type="domain" description="DUF3048" evidence="3">
    <location>
        <begin position="83"/>
        <end position="217"/>
    </location>
</feature>
<dbReference type="SUPFAM" id="SSF159774">
    <property type="entry name" value="YerB-like"/>
    <property type="match status" value="1"/>
</dbReference>
<feature type="compositionally biased region" description="Polar residues" evidence="1">
    <location>
        <begin position="62"/>
        <end position="71"/>
    </location>
</feature>
<dbReference type="InterPro" id="IPR023158">
    <property type="entry name" value="YerB-like_sf"/>
</dbReference>
<dbReference type="STRING" id="1798542.A3F54_01255"/>
<evidence type="ECO:0000313" key="5">
    <source>
        <dbReference type="EMBL" id="OGY81672.1"/>
    </source>
</evidence>
<evidence type="ECO:0008006" key="7">
    <source>
        <dbReference type="Google" id="ProtNLM"/>
    </source>
</evidence>
<protein>
    <recommendedName>
        <fullName evidence="7">DUF3048 domain-containing protein</fullName>
    </recommendedName>
</protein>
<gene>
    <name evidence="5" type="ORF">A3F54_01255</name>
</gene>